<evidence type="ECO:0000313" key="5">
    <source>
        <dbReference type="Proteomes" id="UP000001880"/>
    </source>
</evidence>
<keyword evidence="2" id="KW-0472">Membrane</keyword>
<feature type="region of interest" description="Disordered" evidence="1">
    <location>
        <begin position="131"/>
        <end position="237"/>
    </location>
</feature>
<gene>
    <name evidence="4" type="ordered locus">Hoch_2575</name>
</gene>
<dbReference type="Proteomes" id="UP000001880">
    <property type="component" value="Chromosome"/>
</dbReference>
<organism evidence="4 5">
    <name type="scientific">Haliangium ochraceum (strain DSM 14365 / JCM 11303 / SMP-2)</name>
    <dbReference type="NCBI Taxonomy" id="502025"/>
    <lineage>
        <taxon>Bacteria</taxon>
        <taxon>Pseudomonadati</taxon>
        <taxon>Myxococcota</taxon>
        <taxon>Polyangia</taxon>
        <taxon>Haliangiales</taxon>
        <taxon>Kofleriaceae</taxon>
        <taxon>Haliangium</taxon>
    </lineage>
</organism>
<feature type="domain" description="PEGA" evidence="3">
    <location>
        <begin position="235"/>
        <end position="292"/>
    </location>
</feature>
<feature type="transmembrane region" description="Helical" evidence="2">
    <location>
        <begin position="20"/>
        <end position="42"/>
    </location>
</feature>
<protein>
    <recommendedName>
        <fullName evidence="3">PEGA domain-containing protein</fullName>
    </recommendedName>
</protein>
<keyword evidence="2" id="KW-0812">Transmembrane</keyword>
<dbReference type="STRING" id="502025.Hoch_2575"/>
<dbReference type="AlphaFoldDB" id="D0LLT1"/>
<dbReference type="InterPro" id="IPR013229">
    <property type="entry name" value="PEGA"/>
</dbReference>
<accession>D0LLT1</accession>
<name>D0LLT1_HALO1</name>
<evidence type="ECO:0000313" key="4">
    <source>
        <dbReference type="EMBL" id="ACY15109.1"/>
    </source>
</evidence>
<feature type="region of interest" description="Disordered" evidence="1">
    <location>
        <begin position="307"/>
        <end position="332"/>
    </location>
</feature>
<dbReference type="eggNOG" id="COG1615">
    <property type="taxonomic scope" value="Bacteria"/>
</dbReference>
<keyword evidence="2" id="KW-1133">Transmembrane helix</keyword>
<feature type="compositionally biased region" description="Acidic residues" evidence="1">
    <location>
        <begin position="147"/>
        <end position="167"/>
    </location>
</feature>
<reference evidence="4 5" key="1">
    <citation type="journal article" date="2010" name="Stand. Genomic Sci.">
        <title>Complete genome sequence of Haliangium ochraceum type strain (SMP-2).</title>
        <authorList>
            <consortium name="US DOE Joint Genome Institute (JGI-PGF)"/>
            <person name="Ivanova N."/>
            <person name="Daum C."/>
            <person name="Lang E."/>
            <person name="Abt B."/>
            <person name="Kopitz M."/>
            <person name="Saunders E."/>
            <person name="Lapidus A."/>
            <person name="Lucas S."/>
            <person name="Glavina Del Rio T."/>
            <person name="Nolan M."/>
            <person name="Tice H."/>
            <person name="Copeland A."/>
            <person name="Cheng J.F."/>
            <person name="Chen F."/>
            <person name="Bruce D."/>
            <person name="Goodwin L."/>
            <person name="Pitluck S."/>
            <person name="Mavromatis K."/>
            <person name="Pati A."/>
            <person name="Mikhailova N."/>
            <person name="Chen A."/>
            <person name="Palaniappan K."/>
            <person name="Land M."/>
            <person name="Hauser L."/>
            <person name="Chang Y.J."/>
            <person name="Jeffries C.D."/>
            <person name="Detter J.C."/>
            <person name="Brettin T."/>
            <person name="Rohde M."/>
            <person name="Goker M."/>
            <person name="Bristow J."/>
            <person name="Markowitz V."/>
            <person name="Eisen J.A."/>
            <person name="Hugenholtz P."/>
            <person name="Kyrpides N.C."/>
            <person name="Klenk H.P."/>
        </authorList>
    </citation>
    <scope>NUCLEOTIDE SEQUENCE [LARGE SCALE GENOMIC DNA]</scope>
    <source>
        <strain evidence="5">DSM 14365 / CIP 107738 / JCM 11303 / AJ 13395 / SMP-2</strain>
    </source>
</reference>
<dbReference type="EMBL" id="CP001804">
    <property type="protein sequence ID" value="ACY15109.1"/>
    <property type="molecule type" value="Genomic_DNA"/>
</dbReference>
<dbReference type="Pfam" id="PF08308">
    <property type="entry name" value="PEGA"/>
    <property type="match status" value="1"/>
</dbReference>
<proteinExistence type="predicted"/>
<dbReference type="KEGG" id="hoh:Hoch_2575"/>
<sequence length="401" mass="42920">MTSMSKFSSLQSPTPPSGGGTRFILLAVCGFVIVNALGFLAYRVLQSTDAPAAQPAPPVAVIEQPPPQPAPEENANESLIRVNRAAGLQAFEDGDYDLAVEKLTKAATLGGAGDIAELLFIAKEMQERASERKQDNAVAELAPNTETDAETDAEAAAETDIEAAADEDPAKADAQARADERRAAERANRIAAAAQQRRIQEARRANRRASAEAAARRAEEEEAEAASEEKPEQPGTLLVTSTPSKLVILINGNQRDLTPAKLELPAGNYRVALVHEGEQLHAQTVQLEPGGNAFVNRDLSSAIAAKQKPAQTVARAPAEDKPAPTPTRAKPVEPSYGELYIQSPNVYGEVYVNGKKRGFPPLVVKNVPVGKARVEIRVQGETRRAKLVRVSEGERAELLLR</sequence>
<keyword evidence="5" id="KW-1185">Reference proteome</keyword>
<dbReference type="HOGENOM" id="CLU_686566_0_0_7"/>
<evidence type="ECO:0000256" key="1">
    <source>
        <dbReference type="SAM" id="MobiDB-lite"/>
    </source>
</evidence>
<evidence type="ECO:0000259" key="3">
    <source>
        <dbReference type="Pfam" id="PF08308"/>
    </source>
</evidence>
<evidence type="ECO:0000256" key="2">
    <source>
        <dbReference type="SAM" id="Phobius"/>
    </source>
</evidence>
<feature type="compositionally biased region" description="Basic and acidic residues" evidence="1">
    <location>
        <begin position="168"/>
        <end position="188"/>
    </location>
</feature>